<evidence type="ECO:0000259" key="5">
    <source>
        <dbReference type="Pfam" id="PF20990"/>
    </source>
</evidence>
<dbReference type="Pfam" id="PF20990">
    <property type="entry name" value="DUF2207_C"/>
    <property type="match status" value="2"/>
</dbReference>
<evidence type="ECO:0000313" key="7">
    <source>
        <dbReference type="Proteomes" id="UP000256845"/>
    </source>
</evidence>
<sequence length="645" mass="70698">MMMRFLAVFFFAALLSLGARAEERITDFAVEVVVQADGTLQVTEEIEVLSEGREIKRGIYRDIPLRTITAAGLNHVAGFELLDVWRDGVPEPYFTQDLAAGIRIYMGEESVFLKPGRHRYRIRYLTDRQLIHGSDLDELYWNVTGNDWAFPIDQASIRVTLPGGITIRQHAAYTGYMGEQGQDFALVFQGDNEMALKTTRRLESWEGFSIALGWPAGRISRPDASQEFAWVVQDNRGPIIGIVLSGFLVLYYWLVWRRVGRDPEKGTIIARFEPPEGLSPVGAGTIWYRGNGDRFPSGRAFSVALTSLATKGVITLEALGGGRYEARKLLEPHGLPDGERAVAENMFPSGRKITFGKKYDARISLAQDALGSSFGKEFEKLYFRNNWKQWLVGAIMTAIVSLATLMLDVTDSNNRAMVAFMVPFGAVFSIPSLFILVRLVQGIPPMIRRGSVGSWFAMIFMLLIAFAFLGPVGAIFYFVSDTVSPLAMIVALLPVPVTVAFYHWMKAPTLAGRDMLDQLEGYRLYLTVAEEDRLNMAGEGQEITEALFEKHLPYAMAMDAEDAWTERFSESLARSGHDPAAAGSYQPRWYKGDNRPWRSSLGGGLSSSLTGAASKAGSRPSSSSGSSSGGGSSGGGGGGGGGGGW</sequence>
<evidence type="ECO:0000256" key="1">
    <source>
        <dbReference type="SAM" id="MobiDB-lite"/>
    </source>
</evidence>
<feature type="transmembrane region" description="Helical" evidence="2">
    <location>
        <begin position="390"/>
        <end position="410"/>
    </location>
</feature>
<evidence type="ECO:0000256" key="3">
    <source>
        <dbReference type="SAM" id="SignalP"/>
    </source>
</evidence>
<keyword evidence="2" id="KW-1133">Transmembrane helix</keyword>
<dbReference type="OrthoDB" id="9767603at2"/>
<keyword evidence="2" id="KW-0812">Transmembrane</keyword>
<feature type="signal peptide" evidence="3">
    <location>
        <begin position="1"/>
        <end position="21"/>
    </location>
</feature>
<feature type="transmembrane region" description="Helical" evidence="2">
    <location>
        <begin position="416"/>
        <end position="440"/>
    </location>
</feature>
<feature type="compositionally biased region" description="Gly residues" evidence="1">
    <location>
        <begin position="627"/>
        <end position="645"/>
    </location>
</feature>
<dbReference type="InterPro" id="IPR048389">
    <property type="entry name" value="YciQ-like_C"/>
</dbReference>
<dbReference type="AlphaFoldDB" id="A0A3D9HY05"/>
<comment type="caution">
    <text evidence="6">The sequence shown here is derived from an EMBL/GenBank/DDBJ whole genome shotgun (WGS) entry which is preliminary data.</text>
</comment>
<reference evidence="6 7" key="1">
    <citation type="submission" date="2018-07" db="EMBL/GenBank/DDBJ databases">
        <title>Genomic Encyclopedia of Type Strains, Phase III (KMG-III): the genomes of soil and plant-associated and newly described type strains.</title>
        <authorList>
            <person name="Whitman W."/>
        </authorList>
    </citation>
    <scope>NUCLEOTIDE SEQUENCE [LARGE SCALE GENOMIC DNA]</scope>
    <source>
        <strain evidence="6 7">CECT 8488</strain>
    </source>
</reference>
<feature type="transmembrane region" description="Helical" evidence="2">
    <location>
        <begin position="452"/>
        <end position="479"/>
    </location>
</feature>
<evidence type="ECO:0000313" key="6">
    <source>
        <dbReference type="EMBL" id="RED54387.1"/>
    </source>
</evidence>
<evidence type="ECO:0000259" key="4">
    <source>
        <dbReference type="Pfam" id="PF09972"/>
    </source>
</evidence>
<proteinExistence type="predicted"/>
<keyword evidence="3" id="KW-0732">Signal</keyword>
<feature type="transmembrane region" description="Helical" evidence="2">
    <location>
        <begin position="485"/>
        <end position="505"/>
    </location>
</feature>
<dbReference type="Pfam" id="PF09972">
    <property type="entry name" value="DUF2207"/>
    <property type="match status" value="1"/>
</dbReference>
<keyword evidence="7" id="KW-1185">Reference proteome</keyword>
<dbReference type="InterPro" id="IPR018702">
    <property type="entry name" value="DUF2207"/>
</dbReference>
<feature type="chain" id="PRO_5017708357" evidence="3">
    <location>
        <begin position="22"/>
        <end position="645"/>
    </location>
</feature>
<dbReference type="Proteomes" id="UP000256845">
    <property type="component" value="Unassembled WGS sequence"/>
</dbReference>
<feature type="domain" description="Predicted membrane protein YciQ-like C-terminal" evidence="5">
    <location>
        <begin position="271"/>
        <end position="432"/>
    </location>
</feature>
<accession>A0A3D9HY05</accession>
<evidence type="ECO:0000256" key="2">
    <source>
        <dbReference type="SAM" id="Phobius"/>
    </source>
</evidence>
<dbReference type="EMBL" id="QRDW01000001">
    <property type="protein sequence ID" value="RED54387.1"/>
    <property type="molecule type" value="Genomic_DNA"/>
</dbReference>
<dbReference type="RefSeq" id="WP_115935446.1">
    <property type="nucleotide sequence ID" value="NZ_QRDW01000001.1"/>
</dbReference>
<feature type="domain" description="DUF2207" evidence="4">
    <location>
        <begin position="24"/>
        <end position="170"/>
    </location>
</feature>
<feature type="compositionally biased region" description="Low complexity" evidence="1">
    <location>
        <begin position="606"/>
        <end position="626"/>
    </location>
</feature>
<gene>
    <name evidence="6" type="ORF">DFP90_1011190</name>
</gene>
<protein>
    <submittedName>
        <fullName evidence="6">Putative membrane protein DUF2207</fullName>
    </submittedName>
</protein>
<feature type="domain" description="Predicted membrane protein YciQ-like C-terminal" evidence="5">
    <location>
        <begin position="456"/>
        <end position="568"/>
    </location>
</feature>
<organism evidence="6 7">
    <name type="scientific">Aestuariispira insulae</name>
    <dbReference type="NCBI Taxonomy" id="1461337"/>
    <lineage>
        <taxon>Bacteria</taxon>
        <taxon>Pseudomonadati</taxon>
        <taxon>Pseudomonadota</taxon>
        <taxon>Alphaproteobacteria</taxon>
        <taxon>Rhodospirillales</taxon>
        <taxon>Kiloniellaceae</taxon>
        <taxon>Aestuariispira</taxon>
    </lineage>
</organism>
<name>A0A3D9HY05_9PROT</name>
<feature type="transmembrane region" description="Helical" evidence="2">
    <location>
        <begin position="237"/>
        <end position="255"/>
    </location>
</feature>
<feature type="region of interest" description="Disordered" evidence="1">
    <location>
        <begin position="601"/>
        <end position="645"/>
    </location>
</feature>
<keyword evidence="2" id="KW-0472">Membrane</keyword>